<accession>A0A162TF54</accession>
<evidence type="ECO:0000313" key="9">
    <source>
        <dbReference type="Proteomes" id="UP000076603"/>
    </source>
</evidence>
<dbReference type="CDD" id="cd17319">
    <property type="entry name" value="MFS_ExuT_GudP_like"/>
    <property type="match status" value="1"/>
</dbReference>
<feature type="transmembrane region" description="Helical" evidence="6">
    <location>
        <begin position="276"/>
        <end position="295"/>
    </location>
</feature>
<name>A0A162TF54_9CLOT</name>
<keyword evidence="2" id="KW-0813">Transport</keyword>
<comment type="caution">
    <text evidence="8">The sequence shown here is derived from an EMBL/GenBank/DDBJ whole genome shotgun (WGS) entry which is preliminary data.</text>
</comment>
<feature type="domain" description="Major facilitator superfamily (MFS) profile" evidence="7">
    <location>
        <begin position="15"/>
        <end position="421"/>
    </location>
</feature>
<feature type="transmembrane region" description="Helical" evidence="6">
    <location>
        <begin position="48"/>
        <end position="69"/>
    </location>
</feature>
<feature type="transmembrane region" description="Helical" evidence="6">
    <location>
        <begin position="81"/>
        <end position="100"/>
    </location>
</feature>
<feature type="transmembrane region" description="Helical" evidence="6">
    <location>
        <begin position="106"/>
        <end position="128"/>
    </location>
</feature>
<dbReference type="PANTHER" id="PTHR43791:SF36">
    <property type="entry name" value="TRANSPORTER, PUTATIVE (AFU_ORTHOLOGUE AFUA_6G08340)-RELATED"/>
    <property type="match status" value="1"/>
</dbReference>
<dbReference type="Gene3D" id="1.20.1250.20">
    <property type="entry name" value="MFS general substrate transporter like domains"/>
    <property type="match status" value="2"/>
</dbReference>
<keyword evidence="4 6" id="KW-1133">Transmembrane helix</keyword>
<comment type="subcellular location">
    <subcellularLocation>
        <location evidence="1">Cell membrane</location>
        <topology evidence="1">Multi-pass membrane protein</topology>
    </subcellularLocation>
</comment>
<evidence type="ECO:0000259" key="7">
    <source>
        <dbReference type="PROSITE" id="PS50850"/>
    </source>
</evidence>
<sequence length="435" mass="47961">MDVNSSLTKKKYLHVILPLFIGSMLAFLDRLNISYAALTMNKDLGFTAEVFGMGAGILFFGYILFEVPGTVFAEKRSPSKWIFRIMVTWGLVCVLMAFIHTSVQFYFVRFLIGAAEASYYPVCYSVVIPRWFNTQERPKAISIMLTSLLVSNIIGSPLAGVLIGITWLGFKGWQMLFILEGAMAFIFGFIVLFWLKDSPKDAHWLTEEEKNKLISEYEQEIAIKNSAKKYTLWQALSDKTVLKMCFTYFMWITGFWGFGFWLPTVLKSVSGLSNSSVSMLIIVPMTLALIGFIVNGSSSSKRGETKLHIAIPLFIGAIGMLAGTMTTNPLLSFIFTCVTAVGVYVGMGVWWTVPTAFLSGEAAAGATGLINSIGNIGGWIGPYLIGFIKTHTGSYTGGYLYLSFSLVVAGILMLTLKKEAPTSKLTQQSSNTISE</sequence>
<dbReference type="SUPFAM" id="SSF103473">
    <property type="entry name" value="MFS general substrate transporter"/>
    <property type="match status" value="1"/>
</dbReference>
<dbReference type="PROSITE" id="PS50850">
    <property type="entry name" value="MFS"/>
    <property type="match status" value="1"/>
</dbReference>
<dbReference type="InterPro" id="IPR036259">
    <property type="entry name" value="MFS_trans_sf"/>
</dbReference>
<keyword evidence="3 6" id="KW-0812">Transmembrane</keyword>
<evidence type="ECO:0000256" key="4">
    <source>
        <dbReference type="ARBA" id="ARBA00022989"/>
    </source>
</evidence>
<evidence type="ECO:0000256" key="1">
    <source>
        <dbReference type="ARBA" id="ARBA00004651"/>
    </source>
</evidence>
<evidence type="ECO:0000256" key="3">
    <source>
        <dbReference type="ARBA" id="ARBA00022692"/>
    </source>
</evidence>
<dbReference type="PANTHER" id="PTHR43791">
    <property type="entry name" value="PERMEASE-RELATED"/>
    <property type="match status" value="1"/>
</dbReference>
<evidence type="ECO:0000256" key="5">
    <source>
        <dbReference type="ARBA" id="ARBA00023136"/>
    </source>
</evidence>
<keyword evidence="9" id="KW-1185">Reference proteome</keyword>
<dbReference type="EMBL" id="LWAE01000002">
    <property type="protein sequence ID" value="KZL92565.1"/>
    <property type="molecule type" value="Genomic_DNA"/>
</dbReference>
<dbReference type="RefSeq" id="WP_066622130.1">
    <property type="nucleotide sequence ID" value="NZ_FQXL01000036.1"/>
</dbReference>
<reference evidence="8 9" key="1">
    <citation type="submission" date="2016-04" db="EMBL/GenBank/DDBJ databases">
        <title>Genome sequence of Clostridium magnum DSM 2767.</title>
        <authorList>
            <person name="Poehlein A."/>
            <person name="Uhlig R."/>
            <person name="Fischer R."/>
            <person name="Bahl H."/>
            <person name="Daniel R."/>
        </authorList>
    </citation>
    <scope>NUCLEOTIDE SEQUENCE [LARGE SCALE GENOMIC DNA]</scope>
    <source>
        <strain evidence="8 9">DSM 2767</strain>
    </source>
</reference>
<evidence type="ECO:0000313" key="8">
    <source>
        <dbReference type="EMBL" id="KZL92565.1"/>
    </source>
</evidence>
<feature type="transmembrane region" description="Helical" evidence="6">
    <location>
        <begin position="363"/>
        <end position="386"/>
    </location>
</feature>
<feature type="transmembrane region" description="Helical" evidence="6">
    <location>
        <begin position="245"/>
        <end position="264"/>
    </location>
</feature>
<feature type="transmembrane region" description="Helical" evidence="6">
    <location>
        <begin position="173"/>
        <end position="195"/>
    </location>
</feature>
<feature type="transmembrane region" description="Helical" evidence="6">
    <location>
        <begin position="12"/>
        <end position="28"/>
    </location>
</feature>
<dbReference type="GO" id="GO:0022857">
    <property type="term" value="F:transmembrane transporter activity"/>
    <property type="evidence" value="ECO:0007669"/>
    <property type="project" value="InterPro"/>
</dbReference>
<dbReference type="InterPro" id="IPR020846">
    <property type="entry name" value="MFS_dom"/>
</dbReference>
<protein>
    <submittedName>
        <fullName evidence="8">Putative tartrate transporter</fullName>
    </submittedName>
</protein>
<gene>
    <name evidence="8" type="primary">ttuB_1</name>
    <name evidence="8" type="ORF">CLMAG_23790</name>
</gene>
<feature type="transmembrane region" description="Helical" evidence="6">
    <location>
        <begin position="307"/>
        <end position="324"/>
    </location>
</feature>
<dbReference type="PATRIC" id="fig|1121326.3.peg.2376"/>
<organism evidence="8 9">
    <name type="scientific">Clostridium magnum DSM 2767</name>
    <dbReference type="NCBI Taxonomy" id="1121326"/>
    <lineage>
        <taxon>Bacteria</taxon>
        <taxon>Bacillati</taxon>
        <taxon>Bacillota</taxon>
        <taxon>Clostridia</taxon>
        <taxon>Eubacteriales</taxon>
        <taxon>Clostridiaceae</taxon>
        <taxon>Clostridium</taxon>
    </lineage>
</organism>
<dbReference type="STRING" id="1121326.CLMAG_23790"/>
<dbReference type="InterPro" id="IPR011701">
    <property type="entry name" value="MFS"/>
</dbReference>
<dbReference type="Proteomes" id="UP000076603">
    <property type="component" value="Unassembled WGS sequence"/>
</dbReference>
<dbReference type="Pfam" id="PF07690">
    <property type="entry name" value="MFS_1"/>
    <property type="match status" value="1"/>
</dbReference>
<dbReference type="OrthoDB" id="9773404at2"/>
<dbReference type="GO" id="GO:0005886">
    <property type="term" value="C:plasma membrane"/>
    <property type="evidence" value="ECO:0007669"/>
    <property type="project" value="UniProtKB-SubCell"/>
</dbReference>
<evidence type="ECO:0000256" key="6">
    <source>
        <dbReference type="SAM" id="Phobius"/>
    </source>
</evidence>
<proteinExistence type="predicted"/>
<feature type="transmembrane region" description="Helical" evidence="6">
    <location>
        <begin position="398"/>
        <end position="416"/>
    </location>
</feature>
<feature type="transmembrane region" description="Helical" evidence="6">
    <location>
        <begin position="330"/>
        <end position="351"/>
    </location>
</feature>
<dbReference type="AlphaFoldDB" id="A0A162TF54"/>
<keyword evidence="5 6" id="KW-0472">Membrane</keyword>
<feature type="transmembrane region" description="Helical" evidence="6">
    <location>
        <begin position="140"/>
        <end position="167"/>
    </location>
</feature>
<evidence type="ECO:0000256" key="2">
    <source>
        <dbReference type="ARBA" id="ARBA00022448"/>
    </source>
</evidence>